<evidence type="ECO:0000313" key="3">
    <source>
        <dbReference type="Proteomes" id="UP000269276"/>
    </source>
</evidence>
<reference evidence="2 3" key="1">
    <citation type="journal article" date="2018" name="BMC Genomics">
        <title>Genomic evidence for intraspecific hybridization in a clonal and extremely halotolerant yeast.</title>
        <authorList>
            <person name="Gostincar C."/>
            <person name="Stajich J.E."/>
            <person name="Zupancic J."/>
            <person name="Zalar P."/>
            <person name="Gunde-Cimerman N."/>
        </authorList>
    </citation>
    <scope>NUCLEOTIDE SEQUENCE [LARGE SCALE GENOMIC DNA]</scope>
    <source>
        <strain evidence="2 3">EXF-2682</strain>
    </source>
</reference>
<dbReference type="EMBL" id="QWIP01000365">
    <property type="protein sequence ID" value="RMY65191.1"/>
    <property type="molecule type" value="Genomic_DNA"/>
</dbReference>
<evidence type="ECO:0000313" key="2">
    <source>
        <dbReference type="EMBL" id="RMY65191.1"/>
    </source>
</evidence>
<dbReference type="SUPFAM" id="SSF46689">
    <property type="entry name" value="Homeodomain-like"/>
    <property type="match status" value="1"/>
</dbReference>
<proteinExistence type="predicted"/>
<sequence>MPGAGKQPPEVQQQTKELLEAGFDPTTIHRRLKVGRSSIYRMKRCLATHGTAYTPEEHNKKNGRPKVLTAEQELEVRNWLRDPKNRGRYLDDLVWLIHERYGVVCSTTTMSKIRRKWLRVVECEETGGVLDDETRKAVWETHPDLEVLQRVGPEGGAPMVPMMTGPMSNALEGDPHENGGGGGQNDHELGYSTHPMQQQQQQQEQDPGMEQPFQDHFQSAPEQQHPYEQNHPAFPPQEPPTDHMTSESNHYPLPPPIHHPYPSNQAPTPPPTEGPPPTITTSAAEELQQQQQQQQQQQPPLTDPQLQHIGPPPPPPQLDPQIDPRFHELQSQALDAHLQQQLQQEMAGHDERQRQQQQLLQQEQQDAVPVYGEA</sequence>
<name>A0A3M7DLG7_HORWE</name>
<evidence type="ECO:0000256" key="1">
    <source>
        <dbReference type="SAM" id="MobiDB-lite"/>
    </source>
</evidence>
<gene>
    <name evidence="2" type="ORF">D0863_09276</name>
</gene>
<accession>A0A3M7DLG7</accession>
<dbReference type="VEuPathDB" id="FungiDB:BTJ68_03253"/>
<protein>
    <submittedName>
        <fullName evidence="2">Uncharacterized protein</fullName>
    </submittedName>
</protein>
<dbReference type="OrthoDB" id="3647574at2759"/>
<feature type="region of interest" description="Disordered" evidence="1">
    <location>
        <begin position="337"/>
        <end position="374"/>
    </location>
</feature>
<feature type="compositionally biased region" description="Pro residues" evidence="1">
    <location>
        <begin position="267"/>
        <end position="278"/>
    </location>
</feature>
<organism evidence="2 3">
    <name type="scientific">Hortaea werneckii</name>
    <name type="common">Black yeast</name>
    <name type="synonym">Cladosporium werneckii</name>
    <dbReference type="NCBI Taxonomy" id="91943"/>
    <lineage>
        <taxon>Eukaryota</taxon>
        <taxon>Fungi</taxon>
        <taxon>Dikarya</taxon>
        <taxon>Ascomycota</taxon>
        <taxon>Pezizomycotina</taxon>
        <taxon>Dothideomycetes</taxon>
        <taxon>Dothideomycetidae</taxon>
        <taxon>Mycosphaerellales</taxon>
        <taxon>Teratosphaeriaceae</taxon>
        <taxon>Hortaea</taxon>
    </lineage>
</organism>
<dbReference type="AlphaFoldDB" id="A0A3M7DLG7"/>
<dbReference type="Proteomes" id="UP000269276">
    <property type="component" value="Unassembled WGS sequence"/>
</dbReference>
<feature type="compositionally biased region" description="Low complexity" evidence="1">
    <location>
        <begin position="287"/>
        <end position="309"/>
    </location>
</feature>
<feature type="region of interest" description="Disordered" evidence="1">
    <location>
        <begin position="151"/>
        <end position="325"/>
    </location>
</feature>
<feature type="compositionally biased region" description="Low complexity" evidence="1">
    <location>
        <begin position="355"/>
        <end position="365"/>
    </location>
</feature>
<comment type="caution">
    <text evidence="2">The sequence shown here is derived from an EMBL/GenBank/DDBJ whole genome shotgun (WGS) entry which is preliminary data.</text>
</comment>
<dbReference type="InterPro" id="IPR009057">
    <property type="entry name" value="Homeodomain-like_sf"/>
</dbReference>